<keyword evidence="2 3" id="KW-0040">ANK repeat</keyword>
<keyword evidence="6" id="KW-1185">Reference proteome</keyword>
<evidence type="ECO:0000313" key="6">
    <source>
        <dbReference type="Proteomes" id="UP000191680"/>
    </source>
</evidence>
<evidence type="ECO:0000256" key="3">
    <source>
        <dbReference type="PROSITE-ProRule" id="PRU00023"/>
    </source>
</evidence>
<feature type="signal peptide" evidence="4">
    <location>
        <begin position="1"/>
        <end position="20"/>
    </location>
</feature>
<organism evidence="5 6">
    <name type="scientific">Croceivirga radicis</name>
    <dbReference type="NCBI Taxonomy" id="1929488"/>
    <lineage>
        <taxon>Bacteria</taxon>
        <taxon>Pseudomonadati</taxon>
        <taxon>Bacteroidota</taxon>
        <taxon>Flavobacteriia</taxon>
        <taxon>Flavobacteriales</taxon>
        <taxon>Flavobacteriaceae</taxon>
        <taxon>Croceivirga</taxon>
    </lineage>
</organism>
<dbReference type="PRINTS" id="PR01415">
    <property type="entry name" value="ANKYRIN"/>
</dbReference>
<proteinExistence type="predicted"/>
<dbReference type="Pfam" id="PF12796">
    <property type="entry name" value="Ank_2"/>
    <property type="match status" value="4"/>
</dbReference>
<evidence type="ECO:0000313" key="5">
    <source>
        <dbReference type="EMBL" id="OQD43611.1"/>
    </source>
</evidence>
<evidence type="ECO:0000256" key="4">
    <source>
        <dbReference type="SAM" id="SignalP"/>
    </source>
</evidence>
<dbReference type="InterPro" id="IPR036770">
    <property type="entry name" value="Ankyrin_rpt-contain_sf"/>
</dbReference>
<dbReference type="OrthoDB" id="2575953at2"/>
<dbReference type="PROSITE" id="PS50088">
    <property type="entry name" value="ANK_REPEAT"/>
    <property type="match status" value="5"/>
</dbReference>
<dbReference type="Proteomes" id="UP000191680">
    <property type="component" value="Unassembled WGS sequence"/>
</dbReference>
<feature type="chain" id="PRO_5012347727" evidence="4">
    <location>
        <begin position="21"/>
        <end position="496"/>
    </location>
</feature>
<dbReference type="PANTHER" id="PTHR24198:SF165">
    <property type="entry name" value="ANKYRIN REPEAT-CONTAINING PROTEIN-RELATED"/>
    <property type="match status" value="1"/>
</dbReference>
<dbReference type="SMART" id="SM00248">
    <property type="entry name" value="ANK"/>
    <property type="match status" value="10"/>
</dbReference>
<sequence length="496" mass="54052">MKKLAILSILTLGCFAQLLAQKNVFLNRDFWSNNPSISTIDEQIAAGNDITERNPAFFDGPTYAILQKVDPKTIAYIIEKEGNGVDKLTHDGRIYLHWAAYSGNKQVVDYLLKNGADAAAVDAHGYSVINFSANAGLNDTTIYDALLAKGADLKATTHNGANALLLSSSSAKDYKIIQYFIDKGLSLNSKDNDGNGAFMYASRSGNINLLKTLKDKGVAYKAINNNGENALFLAAQGTRRSQNDKKVFDYLEGLGLANNLINSDGQSLLHLIARNNKDLALFKHFIQAGLDSELADNNGQTPYLNAASGNTLEVLQLLAPKKATNPVNKKGQTALMLAVERNSADVVAYLIEQGGNINAKDKDGNGLAYYLLQNYNPRNVDLYEAKLALLQKANVDFTAPQNNGNTLLHLAAKENNLKLLKQLAAFQINVNQKNNEGNTALHLAAMSSKNDDILKYLIAIGADVSATTDFEETVFDLASENEMLRKNNIKLDFLKP</sequence>
<dbReference type="RefSeq" id="WP_080318044.1">
    <property type="nucleotide sequence ID" value="NZ_MTBC01000002.1"/>
</dbReference>
<feature type="repeat" description="ANK" evidence="3">
    <location>
        <begin position="330"/>
        <end position="362"/>
    </location>
</feature>
<accession>A0A1V6LTV7</accession>
<feature type="repeat" description="ANK" evidence="3">
    <location>
        <begin position="403"/>
        <end position="435"/>
    </location>
</feature>
<dbReference type="PROSITE" id="PS50297">
    <property type="entry name" value="ANK_REP_REGION"/>
    <property type="match status" value="4"/>
</dbReference>
<protein>
    <submittedName>
        <fullName evidence="5">Uncharacterized protein</fullName>
    </submittedName>
</protein>
<dbReference type="AlphaFoldDB" id="A0A1V6LTV7"/>
<reference evidence="5 6" key="1">
    <citation type="submission" date="2016-12" db="EMBL/GenBank/DDBJ databases">
        <authorList>
            <person name="Song W.-J."/>
            <person name="Kurnit D.M."/>
        </authorList>
    </citation>
    <scope>NUCLEOTIDE SEQUENCE [LARGE SCALE GENOMIC DNA]</scope>
    <source>
        <strain evidence="5 6">HSG9</strain>
    </source>
</reference>
<keyword evidence="1" id="KW-0677">Repeat</keyword>
<feature type="repeat" description="ANK" evidence="3">
    <location>
        <begin position="91"/>
        <end position="123"/>
    </location>
</feature>
<name>A0A1V6LTV7_9FLAO</name>
<evidence type="ECO:0000256" key="2">
    <source>
        <dbReference type="ARBA" id="ARBA00023043"/>
    </source>
</evidence>
<dbReference type="Gene3D" id="1.25.40.20">
    <property type="entry name" value="Ankyrin repeat-containing domain"/>
    <property type="match status" value="4"/>
</dbReference>
<comment type="caution">
    <text evidence="5">The sequence shown here is derived from an EMBL/GenBank/DDBJ whole genome shotgun (WGS) entry which is preliminary data.</text>
</comment>
<dbReference type="InterPro" id="IPR002110">
    <property type="entry name" value="Ankyrin_rpt"/>
</dbReference>
<gene>
    <name evidence="5" type="ORF">BUL40_03075</name>
</gene>
<feature type="repeat" description="ANK" evidence="3">
    <location>
        <begin position="264"/>
        <end position="297"/>
    </location>
</feature>
<dbReference type="EMBL" id="MTBC01000002">
    <property type="protein sequence ID" value="OQD43611.1"/>
    <property type="molecule type" value="Genomic_DNA"/>
</dbReference>
<evidence type="ECO:0000256" key="1">
    <source>
        <dbReference type="ARBA" id="ARBA00022737"/>
    </source>
</evidence>
<feature type="repeat" description="ANK" evidence="3">
    <location>
        <begin position="436"/>
        <end position="469"/>
    </location>
</feature>
<keyword evidence="4" id="KW-0732">Signal</keyword>
<dbReference type="SUPFAM" id="SSF48403">
    <property type="entry name" value="Ankyrin repeat"/>
    <property type="match status" value="2"/>
</dbReference>
<dbReference type="PANTHER" id="PTHR24198">
    <property type="entry name" value="ANKYRIN REPEAT AND PROTEIN KINASE DOMAIN-CONTAINING PROTEIN"/>
    <property type="match status" value="1"/>
</dbReference>